<evidence type="ECO:0000313" key="2">
    <source>
        <dbReference type="Proteomes" id="UP000552709"/>
    </source>
</evidence>
<organism evidence="1 2">
    <name type="scientific">Deinococcus humi</name>
    <dbReference type="NCBI Taxonomy" id="662880"/>
    <lineage>
        <taxon>Bacteria</taxon>
        <taxon>Thermotogati</taxon>
        <taxon>Deinococcota</taxon>
        <taxon>Deinococci</taxon>
        <taxon>Deinococcales</taxon>
        <taxon>Deinococcaceae</taxon>
        <taxon>Deinococcus</taxon>
    </lineage>
</organism>
<keyword evidence="2" id="KW-1185">Reference proteome</keyword>
<gene>
    <name evidence="1" type="ORF">HNQ08_000401</name>
</gene>
<proteinExistence type="predicted"/>
<comment type="caution">
    <text evidence="1">The sequence shown here is derived from an EMBL/GenBank/DDBJ whole genome shotgun (WGS) entry which is preliminary data.</text>
</comment>
<sequence>MIPELHLSRRKGGPPALTVWGATVEDGVLRGGPFFVTAPLSSRVRLTHDGIKYRVPRLERGFYMKTIEMEAT</sequence>
<dbReference type="RefSeq" id="WP_184127415.1">
    <property type="nucleotide sequence ID" value="NZ_JACHFL010000001.1"/>
</dbReference>
<name>A0A7W8JQZ5_9DEIO</name>
<protein>
    <submittedName>
        <fullName evidence="1">Uncharacterized protein</fullName>
    </submittedName>
</protein>
<dbReference type="Proteomes" id="UP000552709">
    <property type="component" value="Unassembled WGS sequence"/>
</dbReference>
<dbReference type="EMBL" id="JACHFL010000001">
    <property type="protein sequence ID" value="MBB5361330.1"/>
    <property type="molecule type" value="Genomic_DNA"/>
</dbReference>
<dbReference type="AlphaFoldDB" id="A0A7W8JQZ5"/>
<reference evidence="1 2" key="1">
    <citation type="submission" date="2020-08" db="EMBL/GenBank/DDBJ databases">
        <title>Genomic Encyclopedia of Type Strains, Phase IV (KMG-IV): sequencing the most valuable type-strain genomes for metagenomic binning, comparative biology and taxonomic classification.</title>
        <authorList>
            <person name="Goeker M."/>
        </authorList>
    </citation>
    <scope>NUCLEOTIDE SEQUENCE [LARGE SCALE GENOMIC DNA]</scope>
    <source>
        <strain evidence="1 2">DSM 27939</strain>
    </source>
</reference>
<accession>A0A7W8JQZ5</accession>
<evidence type="ECO:0000313" key="1">
    <source>
        <dbReference type="EMBL" id="MBB5361330.1"/>
    </source>
</evidence>